<keyword evidence="6 15" id="KW-0812">Transmembrane</keyword>
<comment type="function">
    <text evidence="12">Mediates electron flow from quinones to the NapAB complex.</text>
</comment>
<dbReference type="Gene3D" id="1.10.3820.10">
    <property type="entry name" value="Di-heme elbow motif domain"/>
    <property type="match status" value="1"/>
</dbReference>
<evidence type="ECO:0000256" key="8">
    <source>
        <dbReference type="ARBA" id="ARBA00022982"/>
    </source>
</evidence>
<organism evidence="17 18">
    <name type="scientific">Blastochloris tepida</name>
    <dbReference type="NCBI Taxonomy" id="2233851"/>
    <lineage>
        <taxon>Bacteria</taxon>
        <taxon>Pseudomonadati</taxon>
        <taxon>Pseudomonadota</taxon>
        <taxon>Alphaproteobacteria</taxon>
        <taxon>Hyphomicrobiales</taxon>
        <taxon>Blastochloridaceae</taxon>
        <taxon>Blastochloris</taxon>
    </lineage>
</organism>
<evidence type="ECO:0000313" key="17">
    <source>
        <dbReference type="EMBL" id="BBF92614.1"/>
    </source>
</evidence>
<name>A0A348FZ81_9HYPH</name>
<keyword evidence="11 15" id="KW-0472">Membrane</keyword>
<dbReference type="AlphaFoldDB" id="A0A348FZ81"/>
<keyword evidence="4" id="KW-1003">Cell membrane</keyword>
<accession>A0A348FZ81</accession>
<keyword evidence="8" id="KW-0249">Electron transport</keyword>
<keyword evidence="5" id="KW-0349">Heme</keyword>
<dbReference type="GO" id="GO:0046872">
    <property type="term" value="F:metal ion binding"/>
    <property type="evidence" value="ECO:0007669"/>
    <property type="project" value="UniProtKB-KW"/>
</dbReference>
<dbReference type="FunFam" id="1.10.3820.10:FF:000001">
    <property type="entry name" value="Cytochrome c-type protein"/>
    <property type="match status" value="1"/>
</dbReference>
<dbReference type="GO" id="GO:0005886">
    <property type="term" value="C:plasma membrane"/>
    <property type="evidence" value="ECO:0007669"/>
    <property type="project" value="UniProtKB-SubCell"/>
</dbReference>
<reference evidence="17 18" key="1">
    <citation type="submission" date="2018-08" db="EMBL/GenBank/DDBJ databases">
        <title>Complete genome sequencing of Blastochloris tepida GI.</title>
        <authorList>
            <person name="Tsukatani Y."/>
            <person name="Mori H."/>
        </authorList>
    </citation>
    <scope>NUCLEOTIDE SEQUENCE [LARGE SCALE GENOMIC DNA]</scope>
    <source>
        <strain evidence="17 18">GI</strain>
    </source>
</reference>
<evidence type="ECO:0000256" key="5">
    <source>
        <dbReference type="ARBA" id="ARBA00022617"/>
    </source>
</evidence>
<dbReference type="RefSeq" id="WP_126398618.1">
    <property type="nucleotide sequence ID" value="NZ_AP018907.1"/>
</dbReference>
<evidence type="ECO:0000256" key="11">
    <source>
        <dbReference type="ARBA" id="ARBA00023136"/>
    </source>
</evidence>
<dbReference type="OrthoDB" id="7360653at2"/>
<evidence type="ECO:0000259" key="16">
    <source>
        <dbReference type="Pfam" id="PF03264"/>
    </source>
</evidence>
<evidence type="ECO:0000256" key="14">
    <source>
        <dbReference type="SAM" id="MobiDB-lite"/>
    </source>
</evidence>
<feature type="compositionally biased region" description="Low complexity" evidence="14">
    <location>
        <begin position="214"/>
        <end position="225"/>
    </location>
</feature>
<proteinExistence type="inferred from homology"/>
<dbReference type="EMBL" id="AP018907">
    <property type="protein sequence ID" value="BBF92614.1"/>
    <property type="molecule type" value="Genomic_DNA"/>
</dbReference>
<dbReference type="GO" id="GO:0009055">
    <property type="term" value="F:electron transfer activity"/>
    <property type="evidence" value="ECO:0007669"/>
    <property type="project" value="TreeGrafter"/>
</dbReference>
<dbReference type="Pfam" id="PF03264">
    <property type="entry name" value="Cytochrom_NNT"/>
    <property type="match status" value="1"/>
</dbReference>
<comment type="similarity">
    <text evidence="2">Belongs to the NapC/NirT/NrfH family.</text>
</comment>
<evidence type="ECO:0000256" key="13">
    <source>
        <dbReference type="ARBA" id="ARBA00074074"/>
    </source>
</evidence>
<feature type="region of interest" description="Disordered" evidence="14">
    <location>
        <begin position="214"/>
        <end position="233"/>
    </location>
</feature>
<sequence length="285" mass="30172">MLDGIRTKLRDPRFLGGAGLVVGGAVLGATLLIGFDAVVEASNRQEFCVSCHEMKQAVWPEYQTTVHFANASGVQATCADCHVPRAWPAKFVHKIGSINEIYHWALGTIDTPEKFETHRAALAAKVWAEMKANDSAECRHCHNVAAMDRARQHTAARDVHPAALAAGMTCIDCHKGIAHKLPEAPKPLAVSTAPVATAPGTAAPAQMQAQAQLPAPTPGTTQAPMKATHPPVTDPASCIACHKGVTDQPVRPGQSPDPTKKHPIAIREGVNCMLCHTAPGKMPGQ</sequence>
<evidence type="ECO:0000256" key="7">
    <source>
        <dbReference type="ARBA" id="ARBA00022723"/>
    </source>
</evidence>
<feature type="domain" description="NapC/NirT cytochrome c N-terminal" evidence="16">
    <location>
        <begin position="19"/>
        <end position="183"/>
    </location>
</feature>
<protein>
    <recommendedName>
        <fullName evidence="13">Cytochrome c-type protein NapC</fullName>
    </recommendedName>
</protein>
<dbReference type="KEGG" id="blag:BLTE_12990"/>
<evidence type="ECO:0000256" key="4">
    <source>
        <dbReference type="ARBA" id="ARBA00022475"/>
    </source>
</evidence>
<feature type="transmembrane region" description="Helical" evidence="15">
    <location>
        <begin position="12"/>
        <end position="35"/>
    </location>
</feature>
<dbReference type="Proteomes" id="UP000266934">
    <property type="component" value="Chromosome"/>
</dbReference>
<dbReference type="InterPro" id="IPR038266">
    <property type="entry name" value="NapC/NirT_cytc_sf"/>
</dbReference>
<dbReference type="PANTHER" id="PTHR30333">
    <property type="entry name" value="CYTOCHROME C-TYPE PROTEIN"/>
    <property type="match status" value="1"/>
</dbReference>
<evidence type="ECO:0000256" key="3">
    <source>
        <dbReference type="ARBA" id="ARBA00022448"/>
    </source>
</evidence>
<keyword evidence="18" id="KW-1185">Reference proteome</keyword>
<dbReference type="InterPro" id="IPR005126">
    <property type="entry name" value="NapC/NirT_cyt_c_N"/>
</dbReference>
<evidence type="ECO:0000256" key="9">
    <source>
        <dbReference type="ARBA" id="ARBA00022989"/>
    </source>
</evidence>
<dbReference type="PANTHER" id="PTHR30333:SF3">
    <property type="entry name" value="CYTOCHROME C-TYPE PROTEIN TORY"/>
    <property type="match status" value="1"/>
</dbReference>
<evidence type="ECO:0000256" key="2">
    <source>
        <dbReference type="ARBA" id="ARBA00007395"/>
    </source>
</evidence>
<dbReference type="InterPro" id="IPR036280">
    <property type="entry name" value="Multihaem_cyt_sf"/>
</dbReference>
<evidence type="ECO:0000256" key="10">
    <source>
        <dbReference type="ARBA" id="ARBA00023004"/>
    </source>
</evidence>
<keyword evidence="10" id="KW-0408">Iron</keyword>
<evidence type="ECO:0000256" key="1">
    <source>
        <dbReference type="ARBA" id="ARBA00004162"/>
    </source>
</evidence>
<keyword evidence="3" id="KW-0813">Transport</keyword>
<evidence type="ECO:0000256" key="15">
    <source>
        <dbReference type="SAM" id="Phobius"/>
    </source>
</evidence>
<gene>
    <name evidence="17" type="ORF">BLTE_12990</name>
</gene>
<dbReference type="InterPro" id="IPR051174">
    <property type="entry name" value="Cytochrome_c-type_ET"/>
</dbReference>
<evidence type="ECO:0000256" key="6">
    <source>
        <dbReference type="ARBA" id="ARBA00022692"/>
    </source>
</evidence>
<dbReference type="SUPFAM" id="SSF48695">
    <property type="entry name" value="Multiheme cytochromes"/>
    <property type="match status" value="2"/>
</dbReference>
<keyword evidence="7" id="KW-0479">Metal-binding</keyword>
<comment type="subcellular location">
    <subcellularLocation>
        <location evidence="1">Cell membrane</location>
        <topology evidence="1">Single-pass membrane protein</topology>
    </subcellularLocation>
</comment>
<keyword evidence="9 15" id="KW-1133">Transmembrane helix</keyword>
<evidence type="ECO:0000256" key="12">
    <source>
        <dbReference type="ARBA" id="ARBA00055242"/>
    </source>
</evidence>
<evidence type="ECO:0000313" key="18">
    <source>
        <dbReference type="Proteomes" id="UP000266934"/>
    </source>
</evidence>
<dbReference type="GO" id="GO:0009061">
    <property type="term" value="P:anaerobic respiration"/>
    <property type="evidence" value="ECO:0007669"/>
    <property type="project" value="TreeGrafter"/>
</dbReference>